<comment type="caution">
    <text evidence="2">The sequence shown here is derived from an EMBL/GenBank/DDBJ whole genome shotgun (WGS) entry which is preliminary data.</text>
</comment>
<feature type="compositionally biased region" description="Polar residues" evidence="1">
    <location>
        <begin position="104"/>
        <end position="115"/>
    </location>
</feature>
<dbReference type="Proteomes" id="UP000770015">
    <property type="component" value="Unassembled WGS sequence"/>
</dbReference>
<gene>
    <name evidence="2" type="ORF">F5X68DRAFT_60801</name>
</gene>
<feature type="compositionally biased region" description="Polar residues" evidence="1">
    <location>
        <begin position="67"/>
        <end position="80"/>
    </location>
</feature>
<feature type="compositionally biased region" description="Basic and acidic residues" evidence="1">
    <location>
        <begin position="118"/>
        <end position="127"/>
    </location>
</feature>
<protein>
    <submittedName>
        <fullName evidence="2">Uncharacterized protein</fullName>
    </submittedName>
</protein>
<dbReference type="EMBL" id="JAGSXJ010000040">
    <property type="protein sequence ID" value="KAH6664353.1"/>
    <property type="molecule type" value="Genomic_DNA"/>
</dbReference>
<dbReference type="AlphaFoldDB" id="A0A9P8V1L5"/>
<sequence length="187" mass="20241">MSAAVAAEKQNRPENVEDGLPSPLPPLSYHSNESLDTDQSSPTDQQPGLGPDHSLEMQHQEEEDGQKTPTSMATLGASTEKQGDRPRIKIKGQDAALRDEQPLSRHSSTRSTATITRPKIEIPRDLHQPAPRASTEPDVTGPGAGRGRKESVSSLSFAQANNPKLPQGVHKKTDKLRIRASSPPPQR</sequence>
<feature type="compositionally biased region" description="Polar residues" evidence="1">
    <location>
        <begin position="152"/>
        <end position="164"/>
    </location>
</feature>
<feature type="compositionally biased region" description="Polar residues" evidence="1">
    <location>
        <begin position="29"/>
        <end position="46"/>
    </location>
</feature>
<evidence type="ECO:0000256" key="1">
    <source>
        <dbReference type="SAM" id="MobiDB-lite"/>
    </source>
</evidence>
<evidence type="ECO:0000313" key="2">
    <source>
        <dbReference type="EMBL" id="KAH6664353.1"/>
    </source>
</evidence>
<accession>A0A9P8V1L5</accession>
<organism evidence="2 3">
    <name type="scientific">Plectosphaerella plurivora</name>
    <dbReference type="NCBI Taxonomy" id="936078"/>
    <lineage>
        <taxon>Eukaryota</taxon>
        <taxon>Fungi</taxon>
        <taxon>Dikarya</taxon>
        <taxon>Ascomycota</taxon>
        <taxon>Pezizomycotina</taxon>
        <taxon>Sordariomycetes</taxon>
        <taxon>Hypocreomycetidae</taxon>
        <taxon>Glomerellales</taxon>
        <taxon>Plectosphaerellaceae</taxon>
        <taxon>Plectosphaerella</taxon>
    </lineage>
</organism>
<dbReference type="OrthoDB" id="5151015at2759"/>
<keyword evidence="3" id="KW-1185">Reference proteome</keyword>
<feature type="region of interest" description="Disordered" evidence="1">
    <location>
        <begin position="1"/>
        <end position="187"/>
    </location>
</feature>
<reference evidence="2" key="1">
    <citation type="journal article" date="2021" name="Nat. Commun.">
        <title>Genetic determinants of endophytism in the Arabidopsis root mycobiome.</title>
        <authorList>
            <person name="Mesny F."/>
            <person name="Miyauchi S."/>
            <person name="Thiergart T."/>
            <person name="Pickel B."/>
            <person name="Atanasova L."/>
            <person name="Karlsson M."/>
            <person name="Huettel B."/>
            <person name="Barry K.W."/>
            <person name="Haridas S."/>
            <person name="Chen C."/>
            <person name="Bauer D."/>
            <person name="Andreopoulos W."/>
            <person name="Pangilinan J."/>
            <person name="LaButti K."/>
            <person name="Riley R."/>
            <person name="Lipzen A."/>
            <person name="Clum A."/>
            <person name="Drula E."/>
            <person name="Henrissat B."/>
            <person name="Kohler A."/>
            <person name="Grigoriev I.V."/>
            <person name="Martin F.M."/>
            <person name="Hacquard S."/>
        </authorList>
    </citation>
    <scope>NUCLEOTIDE SEQUENCE</scope>
    <source>
        <strain evidence="2">MPI-SDFR-AT-0117</strain>
    </source>
</reference>
<evidence type="ECO:0000313" key="3">
    <source>
        <dbReference type="Proteomes" id="UP000770015"/>
    </source>
</evidence>
<name>A0A9P8V1L5_9PEZI</name>
<proteinExistence type="predicted"/>